<accession>A0ABP9EZ51</accession>
<sequence length="148" mass="16950">MKSLILLFTLIVSSTYAQTLDYNTKKGFAINGYDLVAYFNGEAIEGDKAFIAKFDSINYKFSSEENLSLFNKNPKKYIPQYGGYCAYALAIKNTKVSVNPKTFQIKDGKLYLFYNAWGTNTLELWNEQDALSLQKKADNNWEAIKFKK</sequence>
<dbReference type="RefSeq" id="WP_345273061.1">
    <property type="nucleotide sequence ID" value="NZ_BAABJH010000001.1"/>
</dbReference>
<feature type="signal peptide" evidence="1">
    <location>
        <begin position="1"/>
        <end position="17"/>
    </location>
</feature>
<evidence type="ECO:0000313" key="3">
    <source>
        <dbReference type="Proteomes" id="UP001500433"/>
    </source>
</evidence>
<keyword evidence="1" id="KW-0732">Signal</keyword>
<evidence type="ECO:0000256" key="1">
    <source>
        <dbReference type="SAM" id="SignalP"/>
    </source>
</evidence>
<reference evidence="3" key="1">
    <citation type="journal article" date="2019" name="Int. J. Syst. Evol. Microbiol.">
        <title>The Global Catalogue of Microorganisms (GCM) 10K type strain sequencing project: providing services to taxonomists for standard genome sequencing and annotation.</title>
        <authorList>
            <consortium name="The Broad Institute Genomics Platform"/>
            <consortium name="The Broad Institute Genome Sequencing Center for Infectious Disease"/>
            <person name="Wu L."/>
            <person name="Ma J."/>
        </authorList>
    </citation>
    <scope>NUCLEOTIDE SEQUENCE [LARGE SCALE GENOMIC DNA]</scope>
    <source>
        <strain evidence="3">JCM 18274</strain>
    </source>
</reference>
<dbReference type="NCBIfam" id="NF041384">
    <property type="entry name" value="YHS_seleno_dom"/>
    <property type="match status" value="1"/>
</dbReference>
<protein>
    <submittedName>
        <fullName evidence="2">YHS domain-containing (Seleno)protein</fullName>
    </submittedName>
</protein>
<keyword evidence="3" id="KW-1185">Reference proteome</keyword>
<name>A0ABP9EZ51_9FLAO</name>
<feature type="chain" id="PRO_5045236492" evidence="1">
    <location>
        <begin position="18"/>
        <end position="148"/>
    </location>
</feature>
<dbReference type="EMBL" id="BAABJH010000001">
    <property type="protein sequence ID" value="GAA4889020.1"/>
    <property type="molecule type" value="Genomic_DNA"/>
</dbReference>
<evidence type="ECO:0000313" key="2">
    <source>
        <dbReference type="EMBL" id="GAA4889020.1"/>
    </source>
</evidence>
<dbReference type="Proteomes" id="UP001500433">
    <property type="component" value="Unassembled WGS sequence"/>
</dbReference>
<organism evidence="2 3">
    <name type="scientific">Flaviramulus aquimarinus</name>
    <dbReference type="NCBI Taxonomy" id="1170456"/>
    <lineage>
        <taxon>Bacteria</taxon>
        <taxon>Pseudomonadati</taxon>
        <taxon>Bacteroidota</taxon>
        <taxon>Flavobacteriia</taxon>
        <taxon>Flavobacteriales</taxon>
        <taxon>Flavobacteriaceae</taxon>
        <taxon>Flaviramulus</taxon>
    </lineage>
</organism>
<proteinExistence type="predicted"/>
<comment type="caution">
    <text evidence="2">The sequence shown here is derived from an EMBL/GenBank/DDBJ whole genome shotgun (WGS) entry which is preliminary data.</text>
</comment>
<gene>
    <name evidence="2" type="ORF">GCM10023311_11260</name>
</gene>